<dbReference type="InParanoid" id="A0A1Y2DN15"/>
<dbReference type="EMBL" id="MCFJ01000011">
    <property type="protein sequence ID" value="ORY60637.1"/>
    <property type="molecule type" value="Genomic_DNA"/>
</dbReference>
<reference evidence="4 5" key="1">
    <citation type="submission" date="2016-07" db="EMBL/GenBank/DDBJ databases">
        <title>Pervasive Adenine N6-methylation of Active Genes in Fungi.</title>
        <authorList>
            <consortium name="DOE Joint Genome Institute"/>
            <person name="Mondo S.J."/>
            <person name="Dannebaum R.O."/>
            <person name="Kuo R.C."/>
            <person name="Labutti K."/>
            <person name="Haridas S."/>
            <person name="Kuo A."/>
            <person name="Salamov A."/>
            <person name="Ahrendt S.R."/>
            <person name="Lipzen A."/>
            <person name="Sullivan W."/>
            <person name="Andreopoulos W.B."/>
            <person name="Clum A."/>
            <person name="Lindquist E."/>
            <person name="Daum C."/>
            <person name="Ramamoorthy G.K."/>
            <person name="Gryganskyi A."/>
            <person name="Culley D."/>
            <person name="Magnuson J.K."/>
            <person name="James T.Y."/>
            <person name="O'Malley M.A."/>
            <person name="Stajich J.E."/>
            <person name="Spatafora J.W."/>
            <person name="Visel A."/>
            <person name="Grigoriev I.V."/>
        </authorList>
    </citation>
    <scope>NUCLEOTIDE SEQUENCE [LARGE SCALE GENOMIC DNA]</scope>
    <source>
        <strain evidence="4 5">CBS 129021</strain>
    </source>
</reference>
<feature type="compositionally biased region" description="Pro residues" evidence="3">
    <location>
        <begin position="386"/>
        <end position="397"/>
    </location>
</feature>
<sequence length="954" mass="105433">MGLPKDKERDVDITSSVVASASDEVRPRERRPRSKSERVKGDRDHDRDHDRERDRDRERERDGLRPHKSKSTRSKPVDGDADSHSSTSRRRHRTKEEKEQRHREREREREQAREKKTSSMSDLVPELSRTTSSRVSLPYPSFSKAHSKESVTISREDISSTSAAQRADPWTPETTDLSSRADKHPSRSSDNRGDGSGVESRGASNQNDERPPSPPVRRPPSPPETDLSAERRRSRTSTSHNRDRESPAPDSRPRSRASGISRSDSRNDDKSKLSTKSKASSQATFVKATAFKMPAGVQITAGARSAATSVLPRRSASGKKGRTPSPIDIDDSPESVQDSSPKTPTVTPQFPPPHVFPEEKRFSAPHIRYDDNDRPTPAATPMTDFGPPPPPPPPPPTLSIQEIPRVDYLLQNGGLQHPVSKNFLAVIPPFNGNKPSNPPLAGAERLFAPFFNLLDQYQNVIHKQGSVAVATGHKSVARRLLDRLEDVFSRDLPEEGCNCIMCESTPGEHRGLGWGEVLERVGGRIDLPPWPPFDLANLGVKGHEGATDLPPRPSSPVKLDPDIAEEFREHYLRQSKKVRSAVDKWLNVCSDAPAPPPQEVDDETLTFAILTNLDNEERPYFNALLSGARELQATVRAPTPNVRKPRVDFIVKMGLALQRLYRLPIVPRDAETAMYLIKNPFHHDLLVTISDISLQEWEILTSGRFDGFLWSGADGDEGITPTAENPLSRGPTPANGGFFSPARGTTPANGFFSPPPSRGPSVSGMGYRPTSGFGTSRTTTPFSDVYSRGTTPASFVSLSSSVVPGAPGAHNKQAVSLDEEIEMAALAEVEREIYQGMEALEDAFEKLHHRAEMVRNALRQRNAGLMMSMQARRSGHNIDVLPQNSGNSLGNGYERPYWAASGDDETSESDWGGDDVELAPDDSASNISSSRHRRPKRRKERMTPAPIEEDDEEI</sequence>
<dbReference type="PANTHER" id="PTHR15074">
    <property type="entry name" value="METHYL-CPG-BINDING PROTEIN"/>
    <property type="match status" value="1"/>
</dbReference>
<feature type="region of interest" description="Disordered" evidence="3">
    <location>
        <begin position="367"/>
        <end position="397"/>
    </location>
</feature>
<feature type="compositionally biased region" description="Polar residues" evidence="3">
    <location>
        <begin position="334"/>
        <end position="348"/>
    </location>
</feature>
<dbReference type="InterPro" id="IPR045138">
    <property type="entry name" value="MeCP2/MBD4"/>
</dbReference>
<evidence type="ECO:0000256" key="2">
    <source>
        <dbReference type="ARBA" id="ARBA00023242"/>
    </source>
</evidence>
<organism evidence="4 5">
    <name type="scientific">Pseudomassariella vexata</name>
    <dbReference type="NCBI Taxonomy" id="1141098"/>
    <lineage>
        <taxon>Eukaryota</taxon>
        <taxon>Fungi</taxon>
        <taxon>Dikarya</taxon>
        <taxon>Ascomycota</taxon>
        <taxon>Pezizomycotina</taxon>
        <taxon>Sordariomycetes</taxon>
        <taxon>Xylariomycetidae</taxon>
        <taxon>Amphisphaeriales</taxon>
        <taxon>Pseudomassariaceae</taxon>
        <taxon>Pseudomassariella</taxon>
    </lineage>
</organism>
<name>A0A1Y2DN15_9PEZI</name>
<gene>
    <name evidence="4" type="ORF">BCR38DRAFT_349350</name>
</gene>
<feature type="region of interest" description="Disordered" evidence="3">
    <location>
        <begin position="301"/>
        <end position="353"/>
    </location>
</feature>
<evidence type="ECO:0000313" key="4">
    <source>
        <dbReference type="EMBL" id="ORY60637.1"/>
    </source>
</evidence>
<feature type="compositionally biased region" description="Basic and acidic residues" evidence="3">
    <location>
        <begin position="1"/>
        <end position="12"/>
    </location>
</feature>
<evidence type="ECO:0000256" key="1">
    <source>
        <dbReference type="ARBA" id="ARBA00004123"/>
    </source>
</evidence>
<feature type="compositionally biased region" description="Basic and acidic residues" evidence="3">
    <location>
        <begin position="34"/>
        <end position="65"/>
    </location>
</feature>
<proteinExistence type="predicted"/>
<keyword evidence="2" id="KW-0539">Nucleus</keyword>
<feature type="compositionally biased region" description="Basic and acidic residues" evidence="3">
    <location>
        <begin position="263"/>
        <end position="272"/>
    </location>
</feature>
<feature type="compositionally biased region" description="Basic and acidic residues" evidence="3">
    <location>
        <begin position="94"/>
        <end position="117"/>
    </location>
</feature>
<evidence type="ECO:0000313" key="5">
    <source>
        <dbReference type="Proteomes" id="UP000193689"/>
    </source>
</evidence>
<evidence type="ECO:0000256" key="3">
    <source>
        <dbReference type="SAM" id="MobiDB-lite"/>
    </source>
</evidence>
<feature type="compositionally biased region" description="Basic and acidic residues" evidence="3">
    <location>
        <begin position="146"/>
        <end position="158"/>
    </location>
</feature>
<feature type="compositionally biased region" description="Basic and acidic residues" evidence="3">
    <location>
        <begin position="240"/>
        <end position="253"/>
    </location>
</feature>
<evidence type="ECO:0008006" key="6">
    <source>
        <dbReference type="Google" id="ProtNLM"/>
    </source>
</evidence>
<dbReference type="OrthoDB" id="5373744at2759"/>
<feature type="compositionally biased region" description="Pro residues" evidence="3">
    <location>
        <begin position="212"/>
        <end position="223"/>
    </location>
</feature>
<protein>
    <recommendedName>
        <fullName evidence="6">5-Methylcytosine G/T mismatch-specific DNA glycosylase</fullName>
    </recommendedName>
</protein>
<keyword evidence="5" id="KW-1185">Reference proteome</keyword>
<comment type="caution">
    <text evidence="4">The sequence shown here is derived from an EMBL/GenBank/DDBJ whole genome shotgun (WGS) entry which is preliminary data.</text>
</comment>
<dbReference type="PANTHER" id="PTHR15074:SF5">
    <property type="entry name" value="5-METHYLCYTOSINE G_T MISMATCH-SPECIFIC DNA GLYCOSYLASE"/>
    <property type="match status" value="1"/>
</dbReference>
<dbReference type="STRING" id="1141098.A0A1Y2DN15"/>
<accession>A0A1Y2DN15</accession>
<feature type="region of interest" description="Disordered" evidence="3">
    <location>
        <begin position="892"/>
        <end position="954"/>
    </location>
</feature>
<feature type="compositionally biased region" description="Acidic residues" evidence="3">
    <location>
        <begin position="902"/>
        <end position="920"/>
    </location>
</feature>
<feature type="compositionally biased region" description="Basic and acidic residues" evidence="3">
    <location>
        <begin position="179"/>
        <end position="193"/>
    </location>
</feature>
<dbReference type="GO" id="GO:0003677">
    <property type="term" value="F:DNA binding"/>
    <property type="evidence" value="ECO:0007669"/>
    <property type="project" value="InterPro"/>
</dbReference>
<feature type="compositionally biased region" description="Basic residues" evidence="3">
    <location>
        <begin position="930"/>
        <end position="940"/>
    </location>
</feature>
<dbReference type="Proteomes" id="UP000193689">
    <property type="component" value="Unassembled WGS sequence"/>
</dbReference>
<dbReference type="AlphaFoldDB" id="A0A1Y2DN15"/>
<comment type="subcellular location">
    <subcellularLocation>
        <location evidence="1">Nucleus</location>
    </subcellularLocation>
</comment>
<feature type="region of interest" description="Disordered" evidence="3">
    <location>
        <begin position="1"/>
        <end position="285"/>
    </location>
</feature>
<dbReference type="GeneID" id="63772701"/>
<dbReference type="RefSeq" id="XP_040712864.1">
    <property type="nucleotide sequence ID" value="XM_040856489.1"/>
</dbReference>
<feature type="region of interest" description="Disordered" evidence="3">
    <location>
        <begin position="716"/>
        <end position="763"/>
    </location>
</feature>
<dbReference type="GO" id="GO:0005634">
    <property type="term" value="C:nucleus"/>
    <property type="evidence" value="ECO:0007669"/>
    <property type="project" value="UniProtKB-SubCell"/>
</dbReference>